<dbReference type="SUPFAM" id="SSF54211">
    <property type="entry name" value="Ribosomal protein S5 domain 2-like"/>
    <property type="match status" value="1"/>
</dbReference>
<comment type="caution">
    <text evidence="13">The sequence shown here is derived from an EMBL/GenBank/DDBJ whole genome shotgun (WGS) entry which is preliminary data.</text>
</comment>
<dbReference type="PANTHER" id="PTHR42908">
    <property type="entry name" value="TRANSLATION ELONGATION FACTOR-RELATED"/>
    <property type="match status" value="1"/>
</dbReference>
<dbReference type="Pfam" id="PF03764">
    <property type="entry name" value="EFG_IV"/>
    <property type="match status" value="1"/>
</dbReference>
<dbReference type="PRINTS" id="PR00315">
    <property type="entry name" value="ELONGATNFCT"/>
</dbReference>
<dbReference type="FunFam" id="2.40.30.10:FF:000029">
    <property type="entry name" value="116 kDa U5 small nuclear ribonucleoprotein component"/>
    <property type="match status" value="1"/>
</dbReference>
<evidence type="ECO:0000256" key="3">
    <source>
        <dbReference type="ARBA" id="ARBA00022664"/>
    </source>
</evidence>
<dbReference type="SUPFAM" id="SSF52540">
    <property type="entry name" value="P-loop containing nucleoside triphosphate hydrolases"/>
    <property type="match status" value="1"/>
</dbReference>
<dbReference type="AlphaFoldDB" id="A0AAW1YCE0"/>
<dbReference type="GO" id="GO:0030623">
    <property type="term" value="F:U5 snRNA binding"/>
    <property type="evidence" value="ECO:0007669"/>
    <property type="project" value="TreeGrafter"/>
</dbReference>
<dbReference type="InterPro" id="IPR000640">
    <property type="entry name" value="EFG_V-like"/>
</dbReference>
<dbReference type="CDD" id="cd01683">
    <property type="entry name" value="EF2_IV_snRNP"/>
    <property type="match status" value="1"/>
</dbReference>
<evidence type="ECO:0000256" key="8">
    <source>
        <dbReference type="ARBA" id="ARBA00023242"/>
    </source>
</evidence>
<evidence type="ECO:0000256" key="11">
    <source>
        <dbReference type="SAM" id="MobiDB-lite"/>
    </source>
</evidence>
<dbReference type="Gene3D" id="2.40.30.10">
    <property type="entry name" value="Translation factors"/>
    <property type="match status" value="1"/>
</dbReference>
<evidence type="ECO:0000256" key="7">
    <source>
        <dbReference type="ARBA" id="ARBA00023187"/>
    </source>
</evidence>
<evidence type="ECO:0000256" key="1">
    <source>
        <dbReference type="ARBA" id="ARBA00004123"/>
    </source>
</evidence>
<dbReference type="GO" id="GO:0000398">
    <property type="term" value="P:mRNA splicing, via spliceosome"/>
    <property type="evidence" value="ECO:0007669"/>
    <property type="project" value="TreeGrafter"/>
</dbReference>
<dbReference type="GO" id="GO:0046540">
    <property type="term" value="C:U4/U6 x U5 tri-snRNP complex"/>
    <property type="evidence" value="ECO:0007669"/>
    <property type="project" value="TreeGrafter"/>
</dbReference>
<keyword evidence="8" id="KW-0539">Nucleus</keyword>
<dbReference type="Gene3D" id="3.40.50.300">
    <property type="entry name" value="P-loop containing nucleotide triphosphate hydrolases"/>
    <property type="match status" value="1"/>
</dbReference>
<dbReference type="CDD" id="cd04090">
    <property type="entry name" value="EF2_II_snRNP"/>
    <property type="match status" value="1"/>
</dbReference>
<dbReference type="GO" id="GO:0005829">
    <property type="term" value="C:cytosol"/>
    <property type="evidence" value="ECO:0007669"/>
    <property type="project" value="TreeGrafter"/>
</dbReference>
<dbReference type="Pfam" id="PF16004">
    <property type="entry name" value="EFTUD2"/>
    <property type="match status" value="1"/>
</dbReference>
<evidence type="ECO:0000256" key="10">
    <source>
        <dbReference type="ARBA" id="ARBA00045974"/>
    </source>
</evidence>
<dbReference type="Pfam" id="PF14492">
    <property type="entry name" value="EFG_III"/>
    <property type="match status" value="1"/>
</dbReference>
<dbReference type="PANTHER" id="PTHR42908:SF6">
    <property type="entry name" value="116 KDA U5 SMALL NUCLEAR RIBONUCLEOPROTEIN COMPONENT"/>
    <property type="match status" value="1"/>
</dbReference>
<accession>A0AAW1YCE0</accession>
<keyword evidence="6" id="KW-0342">GTP-binding</keyword>
<dbReference type="SMART" id="SM00889">
    <property type="entry name" value="EFG_IV"/>
    <property type="match status" value="1"/>
</dbReference>
<dbReference type="InterPro" id="IPR005225">
    <property type="entry name" value="Small_GTP-bd"/>
</dbReference>
<organism evidence="13 14">
    <name type="scientific">Rubus argutus</name>
    <name type="common">Southern blackberry</name>
    <dbReference type="NCBI Taxonomy" id="59490"/>
    <lineage>
        <taxon>Eukaryota</taxon>
        <taxon>Viridiplantae</taxon>
        <taxon>Streptophyta</taxon>
        <taxon>Embryophyta</taxon>
        <taxon>Tracheophyta</taxon>
        <taxon>Spermatophyta</taxon>
        <taxon>Magnoliopsida</taxon>
        <taxon>eudicotyledons</taxon>
        <taxon>Gunneridae</taxon>
        <taxon>Pentapetalae</taxon>
        <taxon>rosids</taxon>
        <taxon>fabids</taxon>
        <taxon>Rosales</taxon>
        <taxon>Rosaceae</taxon>
        <taxon>Rosoideae</taxon>
        <taxon>Rosoideae incertae sedis</taxon>
        <taxon>Rubus</taxon>
    </lineage>
</organism>
<gene>
    <name evidence="13" type="ORF">M0R45_010982</name>
</gene>
<keyword evidence="3" id="KW-0507">mRNA processing</keyword>
<dbReference type="SUPFAM" id="SSF54980">
    <property type="entry name" value="EF-G C-terminal domain-like"/>
    <property type="match status" value="2"/>
</dbReference>
<dbReference type="CDD" id="cd04167">
    <property type="entry name" value="Snu114p"/>
    <property type="match status" value="1"/>
</dbReference>
<comment type="subcellular location">
    <subcellularLocation>
        <location evidence="1">Nucleus</location>
    </subcellularLocation>
</comment>
<reference evidence="13 14" key="1">
    <citation type="journal article" date="2023" name="G3 (Bethesda)">
        <title>A chromosome-length genome assembly and annotation of blackberry (Rubus argutus, cv. 'Hillquist').</title>
        <authorList>
            <person name="Bruna T."/>
            <person name="Aryal R."/>
            <person name="Dudchenko O."/>
            <person name="Sargent D.J."/>
            <person name="Mead D."/>
            <person name="Buti M."/>
            <person name="Cavallini A."/>
            <person name="Hytonen T."/>
            <person name="Andres J."/>
            <person name="Pham M."/>
            <person name="Weisz D."/>
            <person name="Mascagni F."/>
            <person name="Usai G."/>
            <person name="Natali L."/>
            <person name="Bassil N."/>
            <person name="Fernandez G.E."/>
            <person name="Lomsadze A."/>
            <person name="Armour M."/>
            <person name="Olukolu B."/>
            <person name="Poorten T."/>
            <person name="Britton C."/>
            <person name="Davik J."/>
            <person name="Ashrafi H."/>
            <person name="Aiden E.L."/>
            <person name="Borodovsky M."/>
            <person name="Worthington M."/>
        </authorList>
    </citation>
    <scope>NUCLEOTIDE SEQUENCE [LARGE SCALE GENOMIC DNA]</scope>
    <source>
        <strain evidence="13">PI 553951</strain>
    </source>
</reference>
<keyword evidence="5" id="KW-0547">Nucleotide-binding</keyword>
<dbReference type="InterPro" id="IPR027417">
    <property type="entry name" value="P-loop_NTPase"/>
</dbReference>
<dbReference type="Gene3D" id="3.30.230.10">
    <property type="match status" value="1"/>
</dbReference>
<dbReference type="FunFam" id="3.30.70.870:FF:000002">
    <property type="entry name" value="Translation elongation factor 2"/>
    <property type="match status" value="1"/>
</dbReference>
<dbReference type="GO" id="GO:0071007">
    <property type="term" value="C:U2-type catalytic step 2 spliceosome"/>
    <property type="evidence" value="ECO:0007669"/>
    <property type="project" value="TreeGrafter"/>
</dbReference>
<dbReference type="SMART" id="SM00838">
    <property type="entry name" value="EFG_C"/>
    <property type="match status" value="1"/>
</dbReference>
<dbReference type="InterPro" id="IPR035647">
    <property type="entry name" value="EFG_III/V"/>
</dbReference>
<dbReference type="GO" id="GO:0003924">
    <property type="term" value="F:GTPase activity"/>
    <property type="evidence" value="ECO:0007669"/>
    <property type="project" value="InterPro"/>
</dbReference>
<dbReference type="PROSITE" id="PS51722">
    <property type="entry name" value="G_TR_2"/>
    <property type="match status" value="1"/>
</dbReference>
<feature type="domain" description="Tr-type G" evidence="12">
    <location>
        <begin position="126"/>
        <end position="335"/>
    </location>
</feature>
<dbReference type="EMBL" id="JBEDUW010000002">
    <property type="protein sequence ID" value="KAK9945467.1"/>
    <property type="molecule type" value="Genomic_DNA"/>
</dbReference>
<dbReference type="InterPro" id="IPR014721">
    <property type="entry name" value="Ribsml_uS5_D2-typ_fold_subgr"/>
</dbReference>
<dbReference type="InterPro" id="IPR031950">
    <property type="entry name" value="EFTUD2_N"/>
</dbReference>
<name>A0AAW1YCE0_RUBAR</name>
<feature type="region of interest" description="Disordered" evidence="11">
    <location>
        <begin position="1"/>
        <end position="42"/>
    </location>
</feature>
<dbReference type="SUPFAM" id="SSF50447">
    <property type="entry name" value="Translation proteins"/>
    <property type="match status" value="1"/>
</dbReference>
<dbReference type="InterPro" id="IPR009000">
    <property type="entry name" value="Transl_B-barrel_sf"/>
</dbReference>
<sequence>MDDNLYDEFGNYIGPEIDSDQESNDRDYEEDEELEAASDGDDAAAAFNDVDMDTQIVLAEDKKYYPTAEEVYGEDVEALVMDEDAQPLEQPIIKPQYINKFEVGVKGSSTTYAETQILVDLMSNPYLIRNVALVGHLHHGKTVFMDMLVEQTHHMSTFDAKSERHMRYTDTRIDEQERMISIKSVPMSLVLKDSNSKSYLCNIIDTPGHVNFSDEVAAALRLADGVVLMVDAAEGVMVNTEKAIRRAVQEHLPIVVVINKVDRLITELKLPPRDAYFKLRHTVEVINNHIAAVSSNVGSCAQIIDPVAGNVCFASATAGWSFTLQSFAKLYVELHGVPFDADKFASRLWGDMYYYPDARVFQSKPHAKGGERSFVQFVLEPLYKIYSQVIGEHEKSVEATLAELGVSLNANAARKLNVRALLRLACSSVFGSASGFTDILVQHIPSPKDIAATKKVDHMYSGPNKDSLIYKAMKTCDANGPLMVNVTKLYPKPDCSVFDAFGRVYSGKIQTGQAVRVFGEGYSPYEDKEDMAVKQVTKLWLYQARDRVPIAEAPAGTWVLIEGVDASITKTATLCNYETSYYHQEDSAYIFRPLQFNTVPVMKTAIEPLNPSELPKMVEGLRKISKSYPLAVTKVEESGEHTISGTGELYLDSILKDLRELYLNSEVEVKVSDPFVSFCETVRESSSRKCSAETPNKKNKITMIAEPLERGLAEDLLRTLRMVLNIWSFGPDQKGPNILLDDTRPAEVDKSLLNAVRDSIVQGFQWGSRDGPLCDEPIRNMKSKIVDASIAPEPLHRGSSQIIPMARRVAYSSFLMATPQLMEPVYYAEIQAPMDCFSAINTVLSRRRGRQVDAPQPIAGTPAYIVKAFIPVIESFGFETDLRYHTQGQAFCQSVFDHWDIVPGDPLDSSIVLRPLEPAPYQQLAREFMVKTRRRKGMSEDVNINKFFDEAMVMELAQQAADRSPF</sequence>
<dbReference type="Proteomes" id="UP001457282">
    <property type="component" value="Unassembled WGS sequence"/>
</dbReference>
<evidence type="ECO:0000256" key="5">
    <source>
        <dbReference type="ARBA" id="ARBA00022741"/>
    </source>
</evidence>
<dbReference type="FunFam" id="3.40.50.300:FF:000646">
    <property type="entry name" value="U5 small nuclear ribonucleoprotein component"/>
    <property type="match status" value="1"/>
</dbReference>
<dbReference type="Gene3D" id="3.30.70.240">
    <property type="match status" value="1"/>
</dbReference>
<dbReference type="NCBIfam" id="TIGR00231">
    <property type="entry name" value="small_GTP"/>
    <property type="match status" value="1"/>
</dbReference>
<dbReference type="InterPro" id="IPR004161">
    <property type="entry name" value="EFTu-like_2"/>
</dbReference>
<keyword evidence="4" id="KW-0747">Spliceosome</keyword>
<evidence type="ECO:0000259" key="12">
    <source>
        <dbReference type="PROSITE" id="PS51722"/>
    </source>
</evidence>
<evidence type="ECO:0000256" key="9">
    <source>
        <dbReference type="ARBA" id="ARBA00031432"/>
    </source>
</evidence>
<dbReference type="InterPro" id="IPR044121">
    <property type="entry name" value="Snu114_GTP-bd"/>
</dbReference>
<dbReference type="Pfam" id="PF00009">
    <property type="entry name" value="GTP_EFTU"/>
    <property type="match status" value="1"/>
</dbReference>
<dbReference type="CDD" id="cd04098">
    <property type="entry name" value="eEF2_C_snRNP"/>
    <property type="match status" value="1"/>
</dbReference>
<protein>
    <recommendedName>
        <fullName evidence="2">116 kDa U5 small nuclear ribonucleoprotein component</fullName>
    </recommendedName>
    <alternativeName>
        <fullName evidence="9">U5 snRNP-specific protein, 116 kDa</fullName>
    </alternativeName>
</protein>
<dbReference type="InterPro" id="IPR020568">
    <property type="entry name" value="Ribosomal_Su5_D2-typ_SF"/>
</dbReference>
<dbReference type="InterPro" id="IPR005517">
    <property type="entry name" value="Transl_elong_EFG/EF2_IV"/>
</dbReference>
<keyword evidence="14" id="KW-1185">Reference proteome</keyword>
<dbReference type="Pfam" id="PF03144">
    <property type="entry name" value="GTP_EFTU_D2"/>
    <property type="match status" value="1"/>
</dbReference>
<dbReference type="Gene3D" id="3.30.70.870">
    <property type="entry name" value="Elongation Factor G (Translational Gtpase), domain 3"/>
    <property type="match status" value="1"/>
</dbReference>
<dbReference type="FunFam" id="3.30.70.240:FF:000004">
    <property type="entry name" value="116 kDa U5 small nuclear ribonucleoprotein"/>
    <property type="match status" value="1"/>
</dbReference>
<evidence type="ECO:0000256" key="4">
    <source>
        <dbReference type="ARBA" id="ARBA00022728"/>
    </source>
</evidence>
<proteinExistence type="predicted"/>
<dbReference type="Pfam" id="PF00679">
    <property type="entry name" value="EFG_C"/>
    <property type="match status" value="1"/>
</dbReference>
<feature type="compositionally biased region" description="Acidic residues" evidence="11">
    <location>
        <begin position="17"/>
        <end position="42"/>
    </location>
</feature>
<dbReference type="InterPro" id="IPR041095">
    <property type="entry name" value="EFG_II"/>
</dbReference>
<keyword evidence="7" id="KW-0508">mRNA splicing</keyword>
<comment type="function">
    <text evidence="10">Required for pre-mRNA splicing as component of the spliceosome, including pre-catalytic, catalytic and post-catalytic spliceosomal complexes. Component of the U5 snRNP and the U4/U6-U5 tri-snRNP complex, a building block of the spliceosome. As a component of the minor spliceosome, involved in the splicing of U12-type introns in pre-mRNAs.</text>
</comment>
<dbReference type="InterPro" id="IPR000795">
    <property type="entry name" value="T_Tr_GTP-bd_dom"/>
</dbReference>
<evidence type="ECO:0000313" key="14">
    <source>
        <dbReference type="Proteomes" id="UP001457282"/>
    </source>
</evidence>
<evidence type="ECO:0000256" key="2">
    <source>
        <dbReference type="ARBA" id="ARBA00018774"/>
    </source>
</evidence>
<evidence type="ECO:0000256" key="6">
    <source>
        <dbReference type="ARBA" id="ARBA00023134"/>
    </source>
</evidence>
<evidence type="ECO:0000313" key="13">
    <source>
        <dbReference type="EMBL" id="KAK9945467.1"/>
    </source>
</evidence>
<dbReference type="GO" id="GO:0005525">
    <property type="term" value="F:GTP binding"/>
    <property type="evidence" value="ECO:0007669"/>
    <property type="project" value="UniProtKB-KW"/>
</dbReference>
<dbReference type="InterPro" id="IPR035655">
    <property type="entry name" value="U5-116kDa_C"/>
</dbReference>